<dbReference type="Proteomes" id="UP000249748">
    <property type="component" value="Unassembled WGS sequence"/>
</dbReference>
<protein>
    <submittedName>
        <fullName evidence="1">Uncharacterized protein</fullName>
    </submittedName>
</protein>
<dbReference type="EMBL" id="KZ824566">
    <property type="protein sequence ID" value="RAK85403.1"/>
    <property type="molecule type" value="Genomic_DNA"/>
</dbReference>
<sequence length="230" mass="25836">MAAQQSRVKDTSISALARRSTRHSRKARVHRATPSAAGAPDGVGKYHVESYDMRRPAMTAAMMGAGHAGQALGERTRRNSNFTTRSSARTRPVIQFRPRGHTQQKLNRVGYSAGYKEQYRPPDEEMMACRGQYSDMRRAFQRESAVFFAARLWQGNQPVSRLLITPCWVLSRESTRGIEVKLTARDYRYPPHPLRDPEMCCRQGGVVAAKLGLMGLLLQVDVDSQQLVDS</sequence>
<evidence type="ECO:0000313" key="2">
    <source>
        <dbReference type="Proteomes" id="UP000249748"/>
    </source>
</evidence>
<name>A0ACD1I6N6_9EURO</name>
<keyword evidence="2" id="KW-1185">Reference proteome</keyword>
<gene>
    <name evidence="1" type="ORF">BO79DRAFT_247590</name>
</gene>
<accession>A0ACD1I6N6</accession>
<evidence type="ECO:0000313" key="1">
    <source>
        <dbReference type="EMBL" id="RAK85403.1"/>
    </source>
</evidence>
<organism evidence="1 2">
    <name type="scientific">Aspergillus costaricaensis CBS 115574</name>
    <dbReference type="NCBI Taxonomy" id="1448317"/>
    <lineage>
        <taxon>Eukaryota</taxon>
        <taxon>Fungi</taxon>
        <taxon>Dikarya</taxon>
        <taxon>Ascomycota</taxon>
        <taxon>Pezizomycotina</taxon>
        <taxon>Eurotiomycetes</taxon>
        <taxon>Eurotiomycetidae</taxon>
        <taxon>Eurotiales</taxon>
        <taxon>Aspergillaceae</taxon>
        <taxon>Aspergillus</taxon>
        <taxon>Aspergillus subgen. Circumdati</taxon>
    </lineage>
</organism>
<reference evidence="1" key="1">
    <citation type="submission" date="2018-02" db="EMBL/GenBank/DDBJ databases">
        <title>The genomes of Aspergillus section Nigri reveals drivers in fungal speciation.</title>
        <authorList>
            <consortium name="DOE Joint Genome Institute"/>
            <person name="Vesth T.C."/>
            <person name="Nybo J."/>
            <person name="Theobald S."/>
            <person name="Brandl J."/>
            <person name="Frisvad J.C."/>
            <person name="Nielsen K.F."/>
            <person name="Lyhne E.K."/>
            <person name="Kogle M.E."/>
            <person name="Kuo A."/>
            <person name="Riley R."/>
            <person name="Clum A."/>
            <person name="Nolan M."/>
            <person name="Lipzen A."/>
            <person name="Salamov A."/>
            <person name="Henrissat B."/>
            <person name="Wiebenga A."/>
            <person name="De vries R.P."/>
            <person name="Grigoriev I.V."/>
            <person name="Mortensen U.H."/>
            <person name="Andersen M.R."/>
            <person name="Baker S.E."/>
        </authorList>
    </citation>
    <scope>NUCLEOTIDE SEQUENCE</scope>
    <source>
        <strain evidence="1">CBS 115574</strain>
    </source>
</reference>
<proteinExistence type="predicted"/>